<evidence type="ECO:0000259" key="2">
    <source>
        <dbReference type="Pfam" id="PF06580"/>
    </source>
</evidence>
<proteinExistence type="predicted"/>
<dbReference type="AlphaFoldDB" id="A0A1N6DH50"/>
<evidence type="ECO:0000313" key="3">
    <source>
        <dbReference type="EMBL" id="SIN70149.1"/>
    </source>
</evidence>
<gene>
    <name evidence="3" type="ORF">SAMN04488055_0747</name>
</gene>
<dbReference type="InterPro" id="IPR010559">
    <property type="entry name" value="Sig_transdc_His_kin_internal"/>
</dbReference>
<keyword evidence="1" id="KW-1133">Transmembrane helix</keyword>
<dbReference type="EMBL" id="FSRA01000001">
    <property type="protein sequence ID" value="SIN70149.1"/>
    <property type="molecule type" value="Genomic_DNA"/>
</dbReference>
<keyword evidence="1" id="KW-0472">Membrane</keyword>
<dbReference type="GO" id="GO:0016020">
    <property type="term" value="C:membrane"/>
    <property type="evidence" value="ECO:0007669"/>
    <property type="project" value="InterPro"/>
</dbReference>
<organism evidence="3 4">
    <name type="scientific">Chitinophaga niabensis</name>
    <dbReference type="NCBI Taxonomy" id="536979"/>
    <lineage>
        <taxon>Bacteria</taxon>
        <taxon>Pseudomonadati</taxon>
        <taxon>Bacteroidota</taxon>
        <taxon>Chitinophagia</taxon>
        <taxon>Chitinophagales</taxon>
        <taxon>Chitinophagaceae</taxon>
        <taxon>Chitinophaga</taxon>
    </lineage>
</organism>
<dbReference type="OrthoDB" id="661261at2"/>
<dbReference type="RefSeq" id="WP_074237958.1">
    <property type="nucleotide sequence ID" value="NZ_FSRA01000001.1"/>
</dbReference>
<keyword evidence="4" id="KW-1185">Reference proteome</keyword>
<feature type="transmembrane region" description="Helical" evidence="1">
    <location>
        <begin position="73"/>
        <end position="93"/>
    </location>
</feature>
<name>A0A1N6DH50_9BACT</name>
<dbReference type="STRING" id="536979.SAMN04488055_0747"/>
<feature type="transmembrane region" description="Helical" evidence="1">
    <location>
        <begin position="120"/>
        <end position="139"/>
    </location>
</feature>
<keyword evidence="1" id="KW-0812">Transmembrane</keyword>
<feature type="transmembrane region" description="Helical" evidence="1">
    <location>
        <begin position="45"/>
        <end position="66"/>
    </location>
</feature>
<dbReference type="Pfam" id="PF06580">
    <property type="entry name" value="His_kinase"/>
    <property type="match status" value="1"/>
</dbReference>
<sequence length="307" mass="35309">MLSSKPYRYLVHLAIWMALVMLYISPQILANFSSSFGMQWVLVRYIVYGFINFQLFYLLVFVVFPLKGKKPVVAVILTLLAFCLIKYGAGLIFPDLVLQKAIALIGVKKTYLSFSAYSRIALQTSLLVAFAAYAYYIFIHWRSSDKGSRELERSLADVSRQYERMHLSSQLLLRKLKALEDVLKVEEKRDQEGVECILQLSELLRYMLYDKSVQREKASLQKELHFYNIYLKLHNRLFPQQMISLQINGSTAGFSIEPLLLQSATEQLLQQQSSPAPFTVELHIQPDSLSLKATQKAFKTPLYPELA</sequence>
<dbReference type="GO" id="GO:0000155">
    <property type="term" value="F:phosphorelay sensor kinase activity"/>
    <property type="evidence" value="ECO:0007669"/>
    <property type="project" value="InterPro"/>
</dbReference>
<evidence type="ECO:0000313" key="4">
    <source>
        <dbReference type="Proteomes" id="UP000185003"/>
    </source>
</evidence>
<feature type="transmembrane region" description="Helical" evidence="1">
    <location>
        <begin position="7"/>
        <end position="25"/>
    </location>
</feature>
<dbReference type="Proteomes" id="UP000185003">
    <property type="component" value="Unassembled WGS sequence"/>
</dbReference>
<evidence type="ECO:0000256" key="1">
    <source>
        <dbReference type="SAM" id="Phobius"/>
    </source>
</evidence>
<accession>A0A1N6DH50</accession>
<reference evidence="4" key="1">
    <citation type="submission" date="2016-11" db="EMBL/GenBank/DDBJ databases">
        <authorList>
            <person name="Varghese N."/>
            <person name="Submissions S."/>
        </authorList>
    </citation>
    <scope>NUCLEOTIDE SEQUENCE [LARGE SCALE GENOMIC DNA]</scope>
    <source>
        <strain evidence="4">DSM 24787</strain>
    </source>
</reference>
<protein>
    <recommendedName>
        <fullName evidence="2">Signal transduction histidine kinase internal region domain-containing protein</fullName>
    </recommendedName>
</protein>
<feature type="domain" description="Signal transduction histidine kinase internal region" evidence="2">
    <location>
        <begin position="186"/>
        <end position="240"/>
    </location>
</feature>